<keyword evidence="1" id="KW-0418">Kinase</keyword>
<name>A0ABX8TWP7_9ACTN</name>
<proteinExistence type="predicted"/>
<evidence type="ECO:0000313" key="3">
    <source>
        <dbReference type="EMBL" id="QYC39906.1"/>
    </source>
</evidence>
<feature type="domain" description="Histidine kinase/HSP90-like ATPase" evidence="2">
    <location>
        <begin position="12"/>
        <end position="109"/>
    </location>
</feature>
<keyword evidence="4" id="KW-1185">Reference proteome</keyword>
<dbReference type="RefSeq" id="WP_020545331.1">
    <property type="nucleotide sequence ID" value="NZ_CP068985.1"/>
</dbReference>
<sequence>MADRFLAELALPGELGSVRVARHCVKIVLTAAGHQDVADVQLVVTELVANAVQHSISGLAGGLITLDVRSIGDQLARIDVMDDGGLTVPHVRRSDILDCSGRGLHLVAETALRWGVGDNALGGRVIWAEVLTAESARAAVSDLEEM</sequence>
<evidence type="ECO:0000256" key="1">
    <source>
        <dbReference type="ARBA" id="ARBA00022527"/>
    </source>
</evidence>
<dbReference type="InterPro" id="IPR050267">
    <property type="entry name" value="Anti-sigma-factor_SerPK"/>
</dbReference>
<dbReference type="Gene3D" id="3.30.565.10">
    <property type="entry name" value="Histidine kinase-like ATPase, C-terminal domain"/>
    <property type="match status" value="1"/>
</dbReference>
<dbReference type="PANTHER" id="PTHR35526:SF3">
    <property type="entry name" value="ANTI-SIGMA-F FACTOR RSBW"/>
    <property type="match status" value="1"/>
</dbReference>
<protein>
    <recommendedName>
        <fullName evidence="2">Histidine kinase/HSP90-like ATPase domain-containing protein</fullName>
    </recommendedName>
</protein>
<dbReference type="InterPro" id="IPR036890">
    <property type="entry name" value="HATPase_C_sf"/>
</dbReference>
<dbReference type="SUPFAM" id="SSF55874">
    <property type="entry name" value="ATPase domain of HSP90 chaperone/DNA topoisomerase II/histidine kinase"/>
    <property type="match status" value="1"/>
</dbReference>
<keyword evidence="1" id="KW-0808">Transferase</keyword>
<evidence type="ECO:0000313" key="4">
    <source>
        <dbReference type="Proteomes" id="UP000824681"/>
    </source>
</evidence>
<organism evidence="3 4">
    <name type="scientific">Nonomuraea coxensis DSM 45129</name>
    <dbReference type="NCBI Taxonomy" id="1122611"/>
    <lineage>
        <taxon>Bacteria</taxon>
        <taxon>Bacillati</taxon>
        <taxon>Actinomycetota</taxon>
        <taxon>Actinomycetes</taxon>
        <taxon>Streptosporangiales</taxon>
        <taxon>Streptosporangiaceae</taxon>
        <taxon>Nonomuraea</taxon>
    </lineage>
</organism>
<reference evidence="3 4" key="1">
    <citation type="journal article" date="2021" name="ACS Chem. Biol.">
        <title>Genomic-Led Discovery of a Novel Glycopeptide Antibiotic by Nonomuraea coxensis DSM 45129.</title>
        <authorList>
            <person name="Yushchuk O."/>
            <person name="Vior N.M."/>
            <person name="Andreo-Vidal A."/>
            <person name="Berini F."/>
            <person name="Ruckert C."/>
            <person name="Busche T."/>
            <person name="Binda E."/>
            <person name="Kalinowski J."/>
            <person name="Truman A.W."/>
            <person name="Marinelli F."/>
        </authorList>
    </citation>
    <scope>NUCLEOTIDE SEQUENCE [LARGE SCALE GENOMIC DNA]</scope>
    <source>
        <strain evidence="3 4">DSM 45129</strain>
    </source>
</reference>
<dbReference type="CDD" id="cd16936">
    <property type="entry name" value="HATPase_RsbW-like"/>
    <property type="match status" value="1"/>
</dbReference>
<gene>
    <name evidence="3" type="ORF">Nocox_11440</name>
</gene>
<evidence type="ECO:0000259" key="2">
    <source>
        <dbReference type="Pfam" id="PF13581"/>
    </source>
</evidence>
<dbReference type="PANTHER" id="PTHR35526">
    <property type="entry name" value="ANTI-SIGMA-F FACTOR RSBW-RELATED"/>
    <property type="match status" value="1"/>
</dbReference>
<dbReference type="Pfam" id="PF13581">
    <property type="entry name" value="HATPase_c_2"/>
    <property type="match status" value="1"/>
</dbReference>
<dbReference type="Proteomes" id="UP000824681">
    <property type="component" value="Chromosome"/>
</dbReference>
<keyword evidence="1" id="KW-0723">Serine/threonine-protein kinase</keyword>
<dbReference type="EMBL" id="CP068985">
    <property type="protein sequence ID" value="QYC39906.1"/>
    <property type="molecule type" value="Genomic_DNA"/>
</dbReference>
<accession>A0ABX8TWP7</accession>
<dbReference type="InterPro" id="IPR003594">
    <property type="entry name" value="HATPase_dom"/>
</dbReference>